<feature type="transmembrane region" description="Helical" evidence="6">
    <location>
        <begin position="6"/>
        <end position="23"/>
    </location>
</feature>
<dbReference type="PANTHER" id="PTHR31885">
    <property type="entry name" value="GH04784P"/>
    <property type="match status" value="1"/>
</dbReference>
<organism evidence="7 8">
    <name type="scientific">Romboutsia faecis</name>
    <dbReference type="NCBI Taxonomy" id="2764597"/>
    <lineage>
        <taxon>Bacteria</taxon>
        <taxon>Bacillati</taxon>
        <taxon>Bacillota</taxon>
        <taxon>Clostridia</taxon>
        <taxon>Peptostreptococcales</taxon>
        <taxon>Peptostreptococcaceae</taxon>
        <taxon>Romboutsia</taxon>
    </lineage>
</organism>
<evidence type="ECO:0000313" key="8">
    <source>
        <dbReference type="Proteomes" id="UP000609849"/>
    </source>
</evidence>
<evidence type="ECO:0000256" key="3">
    <source>
        <dbReference type="ARBA" id="ARBA00022692"/>
    </source>
</evidence>
<evidence type="ECO:0000256" key="5">
    <source>
        <dbReference type="ARBA" id="ARBA00023136"/>
    </source>
</evidence>
<feature type="transmembrane region" description="Helical" evidence="6">
    <location>
        <begin position="116"/>
        <end position="133"/>
    </location>
</feature>
<protein>
    <recommendedName>
        <fullName evidence="9">YhhN-like protein</fullName>
    </recommendedName>
</protein>
<comment type="subcellular location">
    <subcellularLocation>
        <location evidence="1">Membrane</location>
        <topology evidence="1">Multi-pass membrane protein</topology>
    </subcellularLocation>
</comment>
<feature type="transmembrane region" description="Helical" evidence="6">
    <location>
        <begin position="53"/>
        <end position="73"/>
    </location>
</feature>
<dbReference type="InterPro" id="IPR012506">
    <property type="entry name" value="TMEM86B-like"/>
</dbReference>
<keyword evidence="8" id="KW-1185">Reference proteome</keyword>
<keyword evidence="5 6" id="KW-0472">Membrane</keyword>
<feature type="transmembrane region" description="Helical" evidence="6">
    <location>
        <begin position="172"/>
        <end position="194"/>
    </location>
</feature>
<feature type="transmembrane region" description="Helical" evidence="6">
    <location>
        <begin position="85"/>
        <end position="104"/>
    </location>
</feature>
<feature type="transmembrane region" description="Helical" evidence="6">
    <location>
        <begin position="201"/>
        <end position="223"/>
    </location>
</feature>
<dbReference type="EMBL" id="JACRWE010000003">
    <property type="protein sequence ID" value="MBC5996683.1"/>
    <property type="molecule type" value="Genomic_DNA"/>
</dbReference>
<evidence type="ECO:0000256" key="6">
    <source>
        <dbReference type="SAM" id="Phobius"/>
    </source>
</evidence>
<gene>
    <name evidence="7" type="ORF">H8923_07915</name>
</gene>
<accession>A0ABR7JPJ3</accession>
<comment type="similarity">
    <text evidence="2">Belongs to the TMEM86 family.</text>
</comment>
<evidence type="ECO:0000256" key="1">
    <source>
        <dbReference type="ARBA" id="ARBA00004141"/>
    </source>
</evidence>
<keyword evidence="3 6" id="KW-0812">Transmembrane</keyword>
<dbReference type="RefSeq" id="WP_153926224.1">
    <property type="nucleotide sequence ID" value="NZ_JACRWE010000003.1"/>
</dbReference>
<proteinExistence type="inferred from homology"/>
<keyword evidence="4 6" id="KW-1133">Transmembrane helix</keyword>
<evidence type="ECO:0000313" key="7">
    <source>
        <dbReference type="EMBL" id="MBC5996683.1"/>
    </source>
</evidence>
<name>A0ABR7JPJ3_9FIRM</name>
<evidence type="ECO:0000256" key="4">
    <source>
        <dbReference type="ARBA" id="ARBA00022989"/>
    </source>
</evidence>
<sequence length="224" mass="25953">MILILILSVFSLFSLLYFTYNPIKNYRVYSKTITSLLFLCFCLYSRLHTKGDFSYFILILIGIIFAVFGDIFLSIKSKSHKKSSIIFLLGLISFSITHIFYTSAFSYLNPIQLKELVLALLFSLIIMLYLKAYKRLEFNKLFIPSFIYCTLISIMYCKSLALLIDYKNNKGIVFLVIGTTLFIFSDFVLSFIIFDNNHNKVLPAINLITYYIGQFLIASTVMFL</sequence>
<evidence type="ECO:0008006" key="9">
    <source>
        <dbReference type="Google" id="ProtNLM"/>
    </source>
</evidence>
<reference evidence="7 8" key="1">
    <citation type="submission" date="2020-08" db="EMBL/GenBank/DDBJ databases">
        <authorList>
            <person name="Liu C."/>
            <person name="Sun Q."/>
        </authorList>
    </citation>
    <scope>NUCLEOTIDE SEQUENCE [LARGE SCALE GENOMIC DNA]</scope>
    <source>
        <strain evidence="7 8">NSJ-18</strain>
    </source>
</reference>
<feature type="transmembrane region" description="Helical" evidence="6">
    <location>
        <begin position="145"/>
        <end position="166"/>
    </location>
</feature>
<dbReference type="Proteomes" id="UP000609849">
    <property type="component" value="Unassembled WGS sequence"/>
</dbReference>
<dbReference type="PANTHER" id="PTHR31885:SF6">
    <property type="entry name" value="GH04784P"/>
    <property type="match status" value="1"/>
</dbReference>
<dbReference type="Pfam" id="PF07947">
    <property type="entry name" value="YhhN"/>
    <property type="match status" value="1"/>
</dbReference>
<evidence type="ECO:0000256" key="2">
    <source>
        <dbReference type="ARBA" id="ARBA00007375"/>
    </source>
</evidence>
<comment type="caution">
    <text evidence="7">The sequence shown here is derived from an EMBL/GenBank/DDBJ whole genome shotgun (WGS) entry which is preliminary data.</text>
</comment>